<proteinExistence type="predicted"/>
<accession>W2SI69</accession>
<protein>
    <submittedName>
        <fullName evidence="1">Uncharacterized protein</fullName>
    </submittedName>
</protein>
<dbReference type="EMBL" id="KI669240">
    <property type="protein sequence ID" value="ETN68586.1"/>
    <property type="molecule type" value="Genomic_DNA"/>
</dbReference>
<dbReference type="Proteomes" id="UP000053676">
    <property type="component" value="Unassembled WGS sequence"/>
</dbReference>
<name>W2SI69_NECAM</name>
<dbReference type="AlphaFoldDB" id="W2SI69"/>
<evidence type="ECO:0000313" key="1">
    <source>
        <dbReference type="EMBL" id="ETN68586.1"/>
    </source>
</evidence>
<dbReference type="KEGG" id="nai:NECAME_05550"/>
<gene>
    <name evidence="1" type="ORF">NECAME_05550</name>
</gene>
<evidence type="ECO:0000313" key="2">
    <source>
        <dbReference type="Proteomes" id="UP000053676"/>
    </source>
</evidence>
<dbReference type="OrthoDB" id="5875299at2759"/>
<sequence>MFCLGRNRRCNSTATSYPAPFCQTPVPSKPSYPVQQNLFQSSSSHHNASLSCPISYYPENVYGQGLESTMDRFDRRVTDALDGTRHYNQVRDPSIPLPPGVVTVQILQPTAPPYPSIYPEAREYPQNPHFQQQNLYPKLSDTHY</sequence>
<organism evidence="1 2">
    <name type="scientific">Necator americanus</name>
    <name type="common">Human hookworm</name>
    <dbReference type="NCBI Taxonomy" id="51031"/>
    <lineage>
        <taxon>Eukaryota</taxon>
        <taxon>Metazoa</taxon>
        <taxon>Ecdysozoa</taxon>
        <taxon>Nematoda</taxon>
        <taxon>Chromadorea</taxon>
        <taxon>Rhabditida</taxon>
        <taxon>Rhabditina</taxon>
        <taxon>Rhabditomorpha</taxon>
        <taxon>Strongyloidea</taxon>
        <taxon>Ancylostomatidae</taxon>
        <taxon>Bunostominae</taxon>
        <taxon>Necator</taxon>
    </lineage>
</organism>
<keyword evidence="2" id="KW-1185">Reference proteome</keyword>
<reference evidence="2" key="1">
    <citation type="journal article" date="2014" name="Nat. Genet.">
        <title>Genome of the human hookworm Necator americanus.</title>
        <authorList>
            <person name="Tang Y.T."/>
            <person name="Gao X."/>
            <person name="Rosa B.A."/>
            <person name="Abubucker S."/>
            <person name="Hallsworth-Pepin K."/>
            <person name="Martin J."/>
            <person name="Tyagi R."/>
            <person name="Heizer E."/>
            <person name="Zhang X."/>
            <person name="Bhonagiri-Palsikar V."/>
            <person name="Minx P."/>
            <person name="Warren W.C."/>
            <person name="Wang Q."/>
            <person name="Zhan B."/>
            <person name="Hotez P.J."/>
            <person name="Sternberg P.W."/>
            <person name="Dougall A."/>
            <person name="Gaze S.T."/>
            <person name="Mulvenna J."/>
            <person name="Sotillo J."/>
            <person name="Ranganathan S."/>
            <person name="Rabelo E.M."/>
            <person name="Wilson R.K."/>
            <person name="Felgner P.L."/>
            <person name="Bethony J."/>
            <person name="Hawdon J.M."/>
            <person name="Gasser R.B."/>
            <person name="Loukas A."/>
            <person name="Mitreva M."/>
        </authorList>
    </citation>
    <scope>NUCLEOTIDE SEQUENCE [LARGE SCALE GENOMIC DNA]</scope>
</reference>